<evidence type="ECO:0000313" key="3">
    <source>
        <dbReference type="Proteomes" id="UP000787672"/>
    </source>
</evidence>
<feature type="transmembrane region" description="Helical" evidence="1">
    <location>
        <begin position="135"/>
        <end position="154"/>
    </location>
</feature>
<dbReference type="RefSeq" id="WP_216557723.1">
    <property type="nucleotide sequence ID" value="NZ_JAHLQN010000001.1"/>
</dbReference>
<accession>A0ABS6F6E4</accession>
<keyword evidence="1" id="KW-0472">Membrane</keyword>
<keyword evidence="1" id="KW-1133">Transmembrane helix</keyword>
<feature type="transmembrane region" description="Helical" evidence="1">
    <location>
        <begin position="305"/>
        <end position="322"/>
    </location>
</feature>
<feature type="transmembrane region" description="Helical" evidence="1">
    <location>
        <begin position="174"/>
        <end position="196"/>
    </location>
</feature>
<comment type="caution">
    <text evidence="2">The sequence shown here is derived from an EMBL/GenBank/DDBJ whole genome shotgun (WGS) entry which is preliminary data.</text>
</comment>
<protein>
    <recommendedName>
        <fullName evidence="4">MFS transporter</fullName>
    </recommendedName>
</protein>
<dbReference type="Proteomes" id="UP000787672">
    <property type="component" value="Unassembled WGS sequence"/>
</dbReference>
<dbReference type="EMBL" id="JAHLQN010000001">
    <property type="protein sequence ID" value="MBU5625610.1"/>
    <property type="molecule type" value="Genomic_DNA"/>
</dbReference>
<feature type="transmembrane region" description="Helical" evidence="1">
    <location>
        <begin position="110"/>
        <end position="128"/>
    </location>
</feature>
<feature type="transmembrane region" description="Helical" evidence="1">
    <location>
        <begin position="37"/>
        <end position="56"/>
    </location>
</feature>
<feature type="transmembrane region" description="Helical" evidence="1">
    <location>
        <begin position="68"/>
        <end position="90"/>
    </location>
</feature>
<proteinExistence type="predicted"/>
<evidence type="ECO:0000313" key="2">
    <source>
        <dbReference type="EMBL" id="MBU5625610.1"/>
    </source>
</evidence>
<reference evidence="2 3" key="1">
    <citation type="submission" date="2021-06" db="EMBL/GenBank/DDBJ databases">
        <authorList>
            <person name="Sun Q."/>
            <person name="Li D."/>
        </authorList>
    </citation>
    <scope>NUCLEOTIDE SEQUENCE [LARGE SCALE GENOMIC DNA]</scope>
    <source>
        <strain evidence="2 3">MSJ-2</strain>
    </source>
</reference>
<feature type="transmembrane region" description="Helical" evidence="1">
    <location>
        <begin position="279"/>
        <end position="299"/>
    </location>
</feature>
<gene>
    <name evidence="2" type="ORF">KQI82_01510</name>
</gene>
<organism evidence="2 3">
    <name type="scientific">Dysosmobacter acutus</name>
    <dbReference type="NCBI Taxonomy" id="2841504"/>
    <lineage>
        <taxon>Bacteria</taxon>
        <taxon>Bacillati</taxon>
        <taxon>Bacillota</taxon>
        <taxon>Clostridia</taxon>
        <taxon>Eubacteriales</taxon>
        <taxon>Oscillospiraceae</taxon>
        <taxon>Dysosmobacter</taxon>
    </lineage>
</organism>
<keyword evidence="1" id="KW-0812">Transmembrane</keyword>
<evidence type="ECO:0008006" key="4">
    <source>
        <dbReference type="Google" id="ProtNLM"/>
    </source>
</evidence>
<feature type="transmembrane region" description="Helical" evidence="1">
    <location>
        <begin position="233"/>
        <end position="258"/>
    </location>
</feature>
<feature type="transmembrane region" description="Helical" evidence="1">
    <location>
        <begin position="203"/>
        <end position="221"/>
    </location>
</feature>
<sequence length="328" mass="33218">MKPVRLTVLSACHFTVDFACAFFLLRCLRQGGNWQVALLWYNFCAFALQMPLGLAADRLRHGRLFGGAGCMLVACGAGLTGFEAVTALGVGNALFHIGGGVEVLYSTEDMGPLGIFVAPGAVGLALGLTLRRGGTWAGAAVAAALIACAAALLLGREPAGKSTLPEGDAGASPLGAAALLFSVVVLRSWAGIGASFPWKAGTLAIAAACAAALGKALGGALSDRLGPSKVTAWSLGAGAALFLLSHLWGAGLMALALFNMTMPVTLWAMARLMPGLRGFSFGLLTFALFLGFLPVYFGAPALDGPVLAAGSVFSLGLLLPGLRKAAGP</sequence>
<name>A0ABS6F6E4_9FIRM</name>
<keyword evidence="3" id="KW-1185">Reference proteome</keyword>
<evidence type="ECO:0000256" key="1">
    <source>
        <dbReference type="SAM" id="Phobius"/>
    </source>
</evidence>